<dbReference type="Proteomes" id="UP000198625">
    <property type="component" value="Unassembled WGS sequence"/>
</dbReference>
<gene>
    <name evidence="2" type="ORF">SAMN05660462_02105</name>
</gene>
<dbReference type="OrthoDB" id="5756516at2"/>
<dbReference type="InterPro" id="IPR055259">
    <property type="entry name" value="YkvP/CgeB_Glyco_trans-like"/>
</dbReference>
<accession>A0A1H3QVL2</accession>
<proteinExistence type="predicted"/>
<dbReference type="Gene3D" id="3.40.50.2000">
    <property type="entry name" value="Glycogen Phosphorylase B"/>
    <property type="match status" value="1"/>
</dbReference>
<name>A0A1H3QVL2_9FIRM</name>
<protein>
    <submittedName>
        <fullName evidence="2">Glycosyl transferases group 1</fullName>
    </submittedName>
</protein>
<dbReference type="GO" id="GO:0016740">
    <property type="term" value="F:transferase activity"/>
    <property type="evidence" value="ECO:0007669"/>
    <property type="project" value="UniProtKB-KW"/>
</dbReference>
<dbReference type="RefSeq" id="WP_091730890.1">
    <property type="nucleotide sequence ID" value="NZ_FNQE01000023.1"/>
</dbReference>
<evidence type="ECO:0000313" key="2">
    <source>
        <dbReference type="EMBL" id="SDZ17642.1"/>
    </source>
</evidence>
<evidence type="ECO:0000313" key="3">
    <source>
        <dbReference type="Proteomes" id="UP000198625"/>
    </source>
</evidence>
<dbReference type="AlphaFoldDB" id="A0A1H3QVL2"/>
<keyword evidence="3" id="KW-1185">Reference proteome</keyword>
<reference evidence="2 3" key="1">
    <citation type="submission" date="2016-10" db="EMBL/GenBank/DDBJ databases">
        <authorList>
            <person name="de Groot N.N."/>
        </authorList>
    </citation>
    <scope>NUCLEOTIDE SEQUENCE [LARGE SCALE GENOMIC DNA]</scope>
    <source>
        <strain evidence="2 3">DSM 21650</strain>
    </source>
</reference>
<feature type="domain" description="Spore protein YkvP/CgeB glycosyl transferase-like" evidence="1">
    <location>
        <begin position="235"/>
        <end position="380"/>
    </location>
</feature>
<keyword evidence="2" id="KW-0808">Transferase</keyword>
<sequence>MNIVIYKGNFQYDVVNCFAEELGHELMKLGHNVYILNLVTMSHNKILAILSQNEIGLVLSFNGVNFIEQKIYEGLNIPLGILFVDHPFFHVSRIRAYKGNMTFYCMHDEGFLNSFEECIAEDVPIAWLPHGGTEIVSDESIEKTYDIIMPGTIGDYIQLEKEILNLELDILKRIAINMYEKGKQNYNIPLYHYFKEEIFAEGIELYRLRKDEDFLNAFSYIYTLVDRTLRARNRYRIIKALVDKGLKVHHYGNLANTELKAHKNIITNGPLNYIDLVKEMKRSKFLLHDISYFENGSHERVLTSMLNRTLVLSNNNNYCNNMYIDGENIVYYDMNNLDTLVEKTFYYLEHEDERKVIEENAYRITKQYNTWGSRAHEILNIYNAFLKMKR</sequence>
<dbReference type="SUPFAM" id="SSF53756">
    <property type="entry name" value="UDP-Glycosyltransferase/glycogen phosphorylase"/>
    <property type="match status" value="1"/>
</dbReference>
<organism evidence="2 3">
    <name type="scientific">Proteiniborus ethanoligenes</name>
    <dbReference type="NCBI Taxonomy" id="415015"/>
    <lineage>
        <taxon>Bacteria</taxon>
        <taxon>Bacillati</taxon>
        <taxon>Bacillota</taxon>
        <taxon>Clostridia</taxon>
        <taxon>Eubacteriales</taxon>
        <taxon>Proteiniborus</taxon>
    </lineage>
</organism>
<evidence type="ECO:0000259" key="1">
    <source>
        <dbReference type="Pfam" id="PF13524"/>
    </source>
</evidence>
<dbReference type="Pfam" id="PF13524">
    <property type="entry name" value="Glyco_trans_1_2"/>
    <property type="match status" value="1"/>
</dbReference>
<dbReference type="EMBL" id="FNQE01000023">
    <property type="protein sequence ID" value="SDZ17642.1"/>
    <property type="molecule type" value="Genomic_DNA"/>
</dbReference>
<dbReference type="STRING" id="415015.SAMN05660462_02105"/>